<gene>
    <name evidence="3" type="ORF">GSI_13744</name>
</gene>
<evidence type="ECO:0000256" key="1">
    <source>
        <dbReference type="SAM" id="MobiDB-lite"/>
    </source>
</evidence>
<dbReference type="GO" id="GO:0006338">
    <property type="term" value="P:chromatin remodeling"/>
    <property type="evidence" value="ECO:0007669"/>
    <property type="project" value="UniProtKB-ARBA"/>
</dbReference>
<dbReference type="Proteomes" id="UP000230002">
    <property type="component" value="Unassembled WGS sequence"/>
</dbReference>
<feature type="region of interest" description="Disordered" evidence="1">
    <location>
        <begin position="72"/>
        <end position="493"/>
    </location>
</feature>
<comment type="caution">
    <text evidence="3">The sequence shown here is derived from an EMBL/GenBank/DDBJ whole genome shotgun (WGS) entry which is preliminary data.</text>
</comment>
<evidence type="ECO:0000313" key="3">
    <source>
        <dbReference type="EMBL" id="PIL23993.1"/>
    </source>
</evidence>
<sequence length="900" mass="96747">MSDDEYEVESILAAKVEGGKRGKKKSWSYWVKWKNYGPADNTWEPDTSFKGGSEHFIEFFWNRVDTQGRDIKHLEDFKPGEEFLPSGPPGKKGKKAKERKETPPAPIEVSDSEPEAPPPPVASGKKKGKKAQEQQDSPLPVVQPADSENEVGSLVNDGVEEPVASASTRSKRRRSSVTEEHGPVRPKGKQGRPPGKRPHELEAELAGLQLEPVILDEHSSPAPKRKRGRPPGIPANEMGSKSRLQSEPVVDEPAPPVPKRKRARPPGIPSHELEEQPVVDEPAPSTKRKRGGPPGIPSREMEKRAQPDSEPVTDEPSSPPPKRKRSGPPGISSREIDKQAENAAGTENEVAFVATSSTTKAASRRDASPKKRRNGTRVVPDSRAESPRGRKPVADEPTTSAPRRLSLPRRRRLAKAAPPQKSPSADELLIVPDSDEEKGRRKTQRSKKQGASAEDAMDVDALLEPSSTFGVPTLLSPDPAPEPSAEASPVPAIPAHRLRAANPRIKVADDPHLTDVNGPNAIEVKSRFMKRANGAGQASGSGRRAVVSGSKAGPGRSSATLFPENNTTRLMVQKGVLTSVKPPKISKAASEEAASAAAPDGDGSMEIDRPIFDPGDVPDLGPSGQLDVESEPEVPPTGQQLLDAAGMDDKAAEDLPDFEEDAEGELEVQSAPDAEVEVMEVEPPRAFGSISAASGQTVDAPSIQAKPLTFASRVGIWSQSTIFGPLALGLQGRSQSDNGTTDASSAVKRYAFHLNLDSAVSIPITLKDVHASHTFLDGLDATARNPTGKFYKDQHAIALVETLKAKASYARVTPGETATEDHKKHFERFISRLQNDELFIQMNRAETLVMCVSDNAVLGEKLGFPPQLLGLGSTAVVAHVDVEDFSQYAEAAVHADTTRW</sequence>
<dbReference type="Gene3D" id="2.40.50.40">
    <property type="match status" value="1"/>
</dbReference>
<feature type="compositionally biased region" description="Low complexity" evidence="1">
    <location>
        <begin position="533"/>
        <end position="550"/>
    </location>
</feature>
<dbReference type="CDD" id="cd18968">
    <property type="entry name" value="chromodomain"/>
    <property type="match status" value="1"/>
</dbReference>
<protein>
    <recommendedName>
        <fullName evidence="2">Chromo domain-containing protein</fullName>
    </recommendedName>
</protein>
<feature type="compositionally biased region" description="Basic and acidic residues" evidence="1">
    <location>
        <begin position="72"/>
        <end position="81"/>
    </location>
</feature>
<feature type="compositionally biased region" description="Basic and acidic residues" evidence="1">
    <location>
        <begin position="380"/>
        <end position="394"/>
    </location>
</feature>
<dbReference type="InterPro" id="IPR023780">
    <property type="entry name" value="Chromo_domain"/>
</dbReference>
<feature type="compositionally biased region" description="Polar residues" evidence="1">
    <location>
        <begin position="557"/>
        <end position="566"/>
    </location>
</feature>
<feature type="compositionally biased region" description="Low complexity" evidence="1">
    <location>
        <begin position="483"/>
        <end position="493"/>
    </location>
</feature>
<dbReference type="InterPro" id="IPR000953">
    <property type="entry name" value="Chromo/chromo_shadow_dom"/>
</dbReference>
<dbReference type="AlphaFoldDB" id="A0A2G8RR67"/>
<feature type="domain" description="Chromo" evidence="2">
    <location>
        <begin position="6"/>
        <end position="72"/>
    </location>
</feature>
<dbReference type="STRING" id="1077348.A0A2G8RR67"/>
<dbReference type="SUPFAM" id="SSF54160">
    <property type="entry name" value="Chromo domain-like"/>
    <property type="match status" value="1"/>
</dbReference>
<feature type="region of interest" description="Disordered" evidence="1">
    <location>
        <begin position="533"/>
        <end position="566"/>
    </location>
</feature>
<feature type="compositionally biased region" description="Basic residues" evidence="1">
    <location>
        <begin position="184"/>
        <end position="196"/>
    </location>
</feature>
<dbReference type="SMART" id="SM00298">
    <property type="entry name" value="CHROMO"/>
    <property type="match status" value="1"/>
</dbReference>
<feature type="region of interest" description="Disordered" evidence="1">
    <location>
        <begin position="583"/>
        <end position="638"/>
    </location>
</feature>
<dbReference type="EMBL" id="AYKW01000067">
    <property type="protein sequence ID" value="PIL23993.1"/>
    <property type="molecule type" value="Genomic_DNA"/>
</dbReference>
<proteinExistence type="predicted"/>
<name>A0A2G8RR67_9APHY</name>
<reference evidence="3 4" key="1">
    <citation type="journal article" date="2015" name="Sci. Rep.">
        <title>Chromosome-level genome map provides insights into diverse defense mechanisms in the medicinal fungus Ganoderma sinense.</title>
        <authorList>
            <person name="Zhu Y."/>
            <person name="Xu J."/>
            <person name="Sun C."/>
            <person name="Zhou S."/>
            <person name="Xu H."/>
            <person name="Nelson D.R."/>
            <person name="Qian J."/>
            <person name="Song J."/>
            <person name="Luo H."/>
            <person name="Xiang L."/>
            <person name="Li Y."/>
            <person name="Xu Z."/>
            <person name="Ji A."/>
            <person name="Wang L."/>
            <person name="Lu S."/>
            <person name="Hayward A."/>
            <person name="Sun W."/>
            <person name="Li X."/>
            <person name="Schwartz D.C."/>
            <person name="Wang Y."/>
            <person name="Chen S."/>
        </authorList>
    </citation>
    <scope>NUCLEOTIDE SEQUENCE [LARGE SCALE GENOMIC DNA]</scope>
    <source>
        <strain evidence="3 4">ZZ0214-1</strain>
    </source>
</reference>
<feature type="compositionally biased region" description="Low complexity" evidence="1">
    <location>
        <begin position="415"/>
        <end position="425"/>
    </location>
</feature>
<dbReference type="OrthoDB" id="3268967at2759"/>
<accession>A0A2G8RR67</accession>
<dbReference type="Pfam" id="PF00385">
    <property type="entry name" value="Chromo"/>
    <property type="match status" value="1"/>
</dbReference>
<evidence type="ECO:0000259" key="2">
    <source>
        <dbReference type="PROSITE" id="PS50013"/>
    </source>
</evidence>
<evidence type="ECO:0000313" key="4">
    <source>
        <dbReference type="Proteomes" id="UP000230002"/>
    </source>
</evidence>
<dbReference type="InterPro" id="IPR016197">
    <property type="entry name" value="Chromo-like_dom_sf"/>
</dbReference>
<organism evidence="3 4">
    <name type="scientific">Ganoderma sinense ZZ0214-1</name>
    <dbReference type="NCBI Taxonomy" id="1077348"/>
    <lineage>
        <taxon>Eukaryota</taxon>
        <taxon>Fungi</taxon>
        <taxon>Dikarya</taxon>
        <taxon>Basidiomycota</taxon>
        <taxon>Agaricomycotina</taxon>
        <taxon>Agaricomycetes</taxon>
        <taxon>Polyporales</taxon>
        <taxon>Polyporaceae</taxon>
        <taxon>Ganoderma</taxon>
    </lineage>
</organism>
<keyword evidence="4" id="KW-1185">Reference proteome</keyword>
<dbReference type="PROSITE" id="PS50013">
    <property type="entry name" value="CHROMO_2"/>
    <property type="match status" value="1"/>
</dbReference>